<dbReference type="InterPro" id="IPR016181">
    <property type="entry name" value="Acyl_CoA_acyltransferase"/>
</dbReference>
<dbReference type="PROSITE" id="PS51186">
    <property type="entry name" value="GNAT"/>
    <property type="match status" value="1"/>
</dbReference>
<reference evidence="2 3" key="1">
    <citation type="journal article" date="2023" name="Commun. Biol.">
        <title>Genome analysis of Parmales, the sister group of diatoms, reveals the evolutionary specialization of diatoms from phago-mixotrophs to photoautotrophs.</title>
        <authorList>
            <person name="Ban H."/>
            <person name="Sato S."/>
            <person name="Yoshikawa S."/>
            <person name="Yamada K."/>
            <person name="Nakamura Y."/>
            <person name="Ichinomiya M."/>
            <person name="Sato N."/>
            <person name="Blanc-Mathieu R."/>
            <person name="Endo H."/>
            <person name="Kuwata A."/>
            <person name="Ogata H."/>
        </authorList>
    </citation>
    <scope>NUCLEOTIDE SEQUENCE [LARGE SCALE GENOMIC DNA]</scope>
</reference>
<dbReference type="Proteomes" id="UP001165060">
    <property type="component" value="Unassembled WGS sequence"/>
</dbReference>
<sequence length="220" mass="23023">MTVIVHAVSFSADESPLLASAARSLFQAYYSELSSRHGVHLAYQGVQEELDGLPGRFGFAARGGLWVASLVEDGEPDDEVVHVGPGAMLPGGAKLTADSFVGVVALRPLAGEGDAAGDAAGEVAAGACDACDTCEVKRMFVAAAGRRRGIAYALSAALVRHAQGLGDYRCIKLDSLERLPGAVALYEKLGFARCEKYCECPEEDHVCMSMDIGEEPEATG</sequence>
<protein>
    <recommendedName>
        <fullName evidence="1">N-acetyltransferase domain-containing protein</fullName>
    </recommendedName>
</protein>
<proteinExistence type="predicted"/>
<dbReference type="PANTHER" id="PTHR43305:SF1">
    <property type="entry name" value="FAMILY N-ACETYLTRANSFERASE, PUTATIVE (AFU_ORTHOLOGUE AFUA_2G01380)-RELATED"/>
    <property type="match status" value="1"/>
</dbReference>
<feature type="domain" description="N-acetyltransferase" evidence="1">
    <location>
        <begin position="78"/>
        <end position="213"/>
    </location>
</feature>
<evidence type="ECO:0000313" key="3">
    <source>
        <dbReference type="Proteomes" id="UP001165060"/>
    </source>
</evidence>
<organism evidence="2 3">
    <name type="scientific">Tetraparma gracilis</name>
    <dbReference type="NCBI Taxonomy" id="2962635"/>
    <lineage>
        <taxon>Eukaryota</taxon>
        <taxon>Sar</taxon>
        <taxon>Stramenopiles</taxon>
        <taxon>Ochrophyta</taxon>
        <taxon>Bolidophyceae</taxon>
        <taxon>Parmales</taxon>
        <taxon>Triparmaceae</taxon>
        <taxon>Tetraparma</taxon>
    </lineage>
</organism>
<comment type="caution">
    <text evidence="2">The sequence shown here is derived from an EMBL/GenBank/DDBJ whole genome shotgun (WGS) entry which is preliminary data.</text>
</comment>
<accession>A0ABQ6MNY7</accession>
<dbReference type="InterPro" id="IPR052777">
    <property type="entry name" value="Acetyltransferase_Enz"/>
</dbReference>
<gene>
    <name evidence="2" type="ORF">TeGR_g215</name>
</gene>
<name>A0ABQ6MNY7_9STRA</name>
<keyword evidence="3" id="KW-1185">Reference proteome</keyword>
<dbReference type="Pfam" id="PF13508">
    <property type="entry name" value="Acetyltransf_7"/>
    <property type="match status" value="1"/>
</dbReference>
<evidence type="ECO:0000259" key="1">
    <source>
        <dbReference type="PROSITE" id="PS51186"/>
    </source>
</evidence>
<dbReference type="SUPFAM" id="SSF55729">
    <property type="entry name" value="Acyl-CoA N-acyltransferases (Nat)"/>
    <property type="match status" value="1"/>
</dbReference>
<dbReference type="PANTHER" id="PTHR43305">
    <property type="entry name" value="FAMILY N-ACETYLTRANSFERASE, PUTATIVE (AFU_ORTHOLOGUE AFUA_2G01380)-RELATED"/>
    <property type="match status" value="1"/>
</dbReference>
<dbReference type="InterPro" id="IPR000182">
    <property type="entry name" value="GNAT_dom"/>
</dbReference>
<dbReference type="Gene3D" id="3.40.630.30">
    <property type="match status" value="1"/>
</dbReference>
<evidence type="ECO:0000313" key="2">
    <source>
        <dbReference type="EMBL" id="GMI29318.1"/>
    </source>
</evidence>
<dbReference type="EMBL" id="BRYB01000394">
    <property type="protein sequence ID" value="GMI29318.1"/>
    <property type="molecule type" value="Genomic_DNA"/>
</dbReference>